<feature type="transmembrane region" description="Helical" evidence="12">
    <location>
        <begin position="261"/>
        <end position="282"/>
    </location>
</feature>
<evidence type="ECO:0000256" key="2">
    <source>
        <dbReference type="ARBA" id="ARBA00004370"/>
    </source>
</evidence>
<dbReference type="InterPro" id="IPR036396">
    <property type="entry name" value="Cyt_P450_sf"/>
</dbReference>
<reference evidence="13 14" key="1">
    <citation type="submission" date="2019-04" db="EMBL/GenBank/DDBJ databases">
        <title>Friends and foes A comparative genomics study of 23 Aspergillus species from section Flavi.</title>
        <authorList>
            <consortium name="DOE Joint Genome Institute"/>
            <person name="Kjaerbolling I."/>
            <person name="Vesth T."/>
            <person name="Frisvad J.C."/>
            <person name="Nybo J.L."/>
            <person name="Theobald S."/>
            <person name="Kildgaard S."/>
            <person name="Isbrandt T."/>
            <person name="Kuo A."/>
            <person name="Sato A."/>
            <person name="Lyhne E.K."/>
            <person name="Kogle M.E."/>
            <person name="Wiebenga A."/>
            <person name="Kun R.S."/>
            <person name="Lubbers R.J."/>
            <person name="Makela M.R."/>
            <person name="Barry K."/>
            <person name="Chovatia M."/>
            <person name="Clum A."/>
            <person name="Daum C."/>
            <person name="Haridas S."/>
            <person name="He G."/>
            <person name="LaButti K."/>
            <person name="Lipzen A."/>
            <person name="Mondo S."/>
            <person name="Riley R."/>
            <person name="Salamov A."/>
            <person name="Simmons B.A."/>
            <person name="Magnuson J.K."/>
            <person name="Henrissat B."/>
            <person name="Mortensen U.H."/>
            <person name="Larsen T.O."/>
            <person name="Devries R.P."/>
            <person name="Grigoriev I.V."/>
            <person name="Machida M."/>
            <person name="Baker S.E."/>
            <person name="Andersen M.R."/>
        </authorList>
    </citation>
    <scope>NUCLEOTIDE SEQUENCE [LARGE SCALE GENOMIC DNA]</scope>
    <source>
        <strain evidence="13 14">CBS 151.66</strain>
    </source>
</reference>
<evidence type="ECO:0000256" key="8">
    <source>
        <dbReference type="ARBA" id="ARBA00023002"/>
    </source>
</evidence>
<evidence type="ECO:0000256" key="3">
    <source>
        <dbReference type="ARBA" id="ARBA00010617"/>
    </source>
</evidence>
<keyword evidence="10" id="KW-0503">Monooxygenase</keyword>
<evidence type="ECO:0000313" key="13">
    <source>
        <dbReference type="EMBL" id="KAB8067947.1"/>
    </source>
</evidence>
<keyword evidence="14" id="KW-1185">Reference proteome</keyword>
<feature type="non-terminal residue" evidence="13">
    <location>
        <position position="304"/>
    </location>
</feature>
<keyword evidence="7 12" id="KW-1133">Transmembrane helix</keyword>
<dbReference type="EMBL" id="ML732429">
    <property type="protein sequence ID" value="KAB8067947.1"/>
    <property type="molecule type" value="Genomic_DNA"/>
</dbReference>
<accession>A0A5N5WJW3</accession>
<dbReference type="GO" id="GO:0016705">
    <property type="term" value="F:oxidoreductase activity, acting on paired donors, with incorporation or reduction of molecular oxygen"/>
    <property type="evidence" value="ECO:0007669"/>
    <property type="project" value="InterPro"/>
</dbReference>
<name>A0A5N5WJW3_9EURO</name>
<dbReference type="InterPro" id="IPR001128">
    <property type="entry name" value="Cyt_P450"/>
</dbReference>
<keyword evidence="11 12" id="KW-0472">Membrane</keyword>
<dbReference type="InterPro" id="IPR050121">
    <property type="entry name" value="Cytochrome_P450_monoxygenase"/>
</dbReference>
<protein>
    <submittedName>
        <fullName evidence="13">Cytochrome P450</fullName>
    </submittedName>
</protein>
<organism evidence="13 14">
    <name type="scientific">Aspergillus leporis</name>
    <dbReference type="NCBI Taxonomy" id="41062"/>
    <lineage>
        <taxon>Eukaryota</taxon>
        <taxon>Fungi</taxon>
        <taxon>Dikarya</taxon>
        <taxon>Ascomycota</taxon>
        <taxon>Pezizomycotina</taxon>
        <taxon>Eurotiomycetes</taxon>
        <taxon>Eurotiomycetidae</taxon>
        <taxon>Eurotiales</taxon>
        <taxon>Aspergillaceae</taxon>
        <taxon>Aspergillus</taxon>
        <taxon>Aspergillus subgen. Circumdati</taxon>
    </lineage>
</organism>
<comment type="subcellular location">
    <subcellularLocation>
        <location evidence="2">Membrane</location>
    </subcellularLocation>
</comment>
<evidence type="ECO:0000256" key="12">
    <source>
        <dbReference type="SAM" id="Phobius"/>
    </source>
</evidence>
<dbReference type="GO" id="GO:0005506">
    <property type="term" value="F:iron ion binding"/>
    <property type="evidence" value="ECO:0007669"/>
    <property type="project" value="InterPro"/>
</dbReference>
<sequence length="304" mass="34843">MNSPPLLISCLLSGIAGLTGHLGLFIKGDWDHHAITLINAFVFWPTLICIFLALFASRATLSWTAAIFLSHHGAVCLSIVVYRYFFHALCQYNGPRMARIASFWAFWTIIFRRKWHLKVQDLHRQYGDFVRIKPREISINDPAAVKEIHGIGTKCVKGPFYDLNYPHQSLQFSRDRGYHSKRRRTWDRAFTSQALAGYEPYVLKHCRDLASLISARTEEALEATALIDAFCWDSMGILAFGKSFGMLQGSAPERLRQVKELGGLAVLVLCTSWVGFLFRNIWGLRRETDKWLGWCGEQVEERRK</sequence>
<dbReference type="PANTHER" id="PTHR24305">
    <property type="entry name" value="CYTOCHROME P450"/>
    <property type="match status" value="1"/>
</dbReference>
<comment type="similarity">
    <text evidence="3">Belongs to the cytochrome P450 family.</text>
</comment>
<evidence type="ECO:0000256" key="7">
    <source>
        <dbReference type="ARBA" id="ARBA00022989"/>
    </source>
</evidence>
<dbReference type="Proteomes" id="UP000326565">
    <property type="component" value="Unassembled WGS sequence"/>
</dbReference>
<dbReference type="Pfam" id="PF00067">
    <property type="entry name" value="p450"/>
    <property type="match status" value="1"/>
</dbReference>
<keyword evidence="9" id="KW-0408">Iron</keyword>
<dbReference type="PANTHER" id="PTHR24305:SF112">
    <property type="entry name" value="L-ORNITHINE-N5-MONOOXYGENASE (EUROFUNG)"/>
    <property type="match status" value="1"/>
</dbReference>
<feature type="transmembrane region" description="Helical" evidence="12">
    <location>
        <begin position="37"/>
        <end position="57"/>
    </location>
</feature>
<evidence type="ECO:0000256" key="10">
    <source>
        <dbReference type="ARBA" id="ARBA00023033"/>
    </source>
</evidence>
<evidence type="ECO:0000256" key="1">
    <source>
        <dbReference type="ARBA" id="ARBA00001971"/>
    </source>
</evidence>
<evidence type="ECO:0000256" key="5">
    <source>
        <dbReference type="ARBA" id="ARBA00022692"/>
    </source>
</evidence>
<gene>
    <name evidence="13" type="ORF">BDV29DRAFT_162847</name>
</gene>
<feature type="transmembrane region" description="Helical" evidence="12">
    <location>
        <begin position="63"/>
        <end position="86"/>
    </location>
</feature>
<evidence type="ECO:0000256" key="11">
    <source>
        <dbReference type="ARBA" id="ARBA00023136"/>
    </source>
</evidence>
<evidence type="ECO:0000256" key="6">
    <source>
        <dbReference type="ARBA" id="ARBA00022723"/>
    </source>
</evidence>
<dbReference type="AlphaFoldDB" id="A0A5N5WJW3"/>
<dbReference type="GO" id="GO:0020037">
    <property type="term" value="F:heme binding"/>
    <property type="evidence" value="ECO:0007669"/>
    <property type="project" value="InterPro"/>
</dbReference>
<evidence type="ECO:0000313" key="14">
    <source>
        <dbReference type="Proteomes" id="UP000326565"/>
    </source>
</evidence>
<keyword evidence="5 12" id="KW-0812">Transmembrane</keyword>
<feature type="transmembrane region" description="Helical" evidence="12">
    <location>
        <begin position="6"/>
        <end position="25"/>
    </location>
</feature>
<proteinExistence type="inferred from homology"/>
<dbReference type="OrthoDB" id="6692864at2759"/>
<comment type="cofactor">
    <cofactor evidence="1">
        <name>heme</name>
        <dbReference type="ChEBI" id="CHEBI:30413"/>
    </cofactor>
</comment>
<dbReference type="GO" id="GO:0004497">
    <property type="term" value="F:monooxygenase activity"/>
    <property type="evidence" value="ECO:0007669"/>
    <property type="project" value="UniProtKB-KW"/>
</dbReference>
<evidence type="ECO:0000256" key="9">
    <source>
        <dbReference type="ARBA" id="ARBA00023004"/>
    </source>
</evidence>
<dbReference type="Gene3D" id="1.10.630.10">
    <property type="entry name" value="Cytochrome P450"/>
    <property type="match status" value="1"/>
</dbReference>
<keyword evidence="6" id="KW-0479">Metal-binding</keyword>
<dbReference type="GO" id="GO:0016020">
    <property type="term" value="C:membrane"/>
    <property type="evidence" value="ECO:0007669"/>
    <property type="project" value="UniProtKB-SubCell"/>
</dbReference>
<keyword evidence="4" id="KW-0349">Heme</keyword>
<evidence type="ECO:0000256" key="4">
    <source>
        <dbReference type="ARBA" id="ARBA00022617"/>
    </source>
</evidence>
<dbReference type="SUPFAM" id="SSF48264">
    <property type="entry name" value="Cytochrome P450"/>
    <property type="match status" value="1"/>
</dbReference>
<keyword evidence="8" id="KW-0560">Oxidoreductase</keyword>